<dbReference type="Gene3D" id="1.25.40.10">
    <property type="entry name" value="Tetratricopeptide repeat domain"/>
    <property type="match status" value="2"/>
</dbReference>
<dbReference type="PANTHER" id="PTHR43630">
    <property type="entry name" value="POLY-BETA-1,6-N-ACETYL-D-GLUCOSAMINE SYNTHASE"/>
    <property type="match status" value="1"/>
</dbReference>
<dbReference type="SUPFAM" id="SSF53448">
    <property type="entry name" value="Nucleotide-diphospho-sugar transferases"/>
    <property type="match status" value="1"/>
</dbReference>
<dbReference type="Pfam" id="PF13374">
    <property type="entry name" value="TPR_10"/>
    <property type="match status" value="1"/>
</dbReference>
<protein>
    <recommendedName>
        <fullName evidence="2">Glycosyltransferase 2-like domain-containing protein</fullName>
    </recommendedName>
</protein>
<feature type="repeat" description="TPR" evidence="1">
    <location>
        <begin position="266"/>
        <end position="299"/>
    </location>
</feature>
<feature type="repeat" description="TPR" evidence="1">
    <location>
        <begin position="232"/>
        <end position="265"/>
    </location>
</feature>
<dbReference type="AlphaFoldDB" id="A0A2S7RWC5"/>
<sequence length="382" mass="44916">MSLALCLMMKNEEEFLDDFFRNCFADNIYVLDTGSTDKSIQIAESYTSNIYSKPFNNDFSAMRNYLLEKVEEDWILFLDADELLLKSDWYTIRHFIKSNSDDSNIGGYRFLRYNFFGTGGWYSDSMVKLFRNHCGFKYYKKATEKIEPSIKYNGFSVDDIPIILNHLGHLRPFKERQRKNEKYIQIMNEQILNNPKETLAKSYLAIIQRNAGKLKLAKKNAQEAAEANPNSEIAQLFLGYIFRSENDIHRSKDQFQKVLIINPKNTRALNSLGITELCCGNYETARKFFEKAFKISPLCIHIYINIGLTYFFSENYFQALSFFKHVLEINPYFGIATTQGILEMDIYKSHYYETIPNYWGVRTYITICEKELRNDGFSFFYK</sequence>
<dbReference type="Proteomes" id="UP000237934">
    <property type="component" value="Unassembled WGS sequence"/>
</dbReference>
<dbReference type="Pfam" id="PF00535">
    <property type="entry name" value="Glycos_transf_2"/>
    <property type="match status" value="1"/>
</dbReference>
<organism evidence="3 4">
    <name type="scientific">Enterococcus mundtii</name>
    <dbReference type="NCBI Taxonomy" id="53346"/>
    <lineage>
        <taxon>Bacteria</taxon>
        <taxon>Bacillati</taxon>
        <taxon>Bacillota</taxon>
        <taxon>Bacilli</taxon>
        <taxon>Lactobacillales</taxon>
        <taxon>Enterococcaceae</taxon>
        <taxon>Enterococcus</taxon>
    </lineage>
</organism>
<dbReference type="SMART" id="SM00028">
    <property type="entry name" value="TPR"/>
    <property type="match status" value="4"/>
</dbReference>
<accession>A0A2S7RWC5</accession>
<dbReference type="SUPFAM" id="SSF48452">
    <property type="entry name" value="TPR-like"/>
    <property type="match status" value="1"/>
</dbReference>
<feature type="domain" description="Glycosyltransferase 2-like" evidence="2">
    <location>
        <begin position="8"/>
        <end position="110"/>
    </location>
</feature>
<gene>
    <name evidence="3" type="ORF">CUS89_04525</name>
</gene>
<comment type="caution">
    <text evidence="3">The sequence shown here is derived from an EMBL/GenBank/DDBJ whole genome shotgun (WGS) entry which is preliminary data.</text>
</comment>
<dbReference type="EMBL" id="PUAP01000016">
    <property type="protein sequence ID" value="PQF24260.1"/>
    <property type="molecule type" value="Genomic_DNA"/>
</dbReference>
<evidence type="ECO:0000313" key="3">
    <source>
        <dbReference type="EMBL" id="PQF24260.1"/>
    </source>
</evidence>
<evidence type="ECO:0000256" key="1">
    <source>
        <dbReference type="PROSITE-ProRule" id="PRU00339"/>
    </source>
</evidence>
<proteinExistence type="predicted"/>
<dbReference type="PANTHER" id="PTHR43630:SF2">
    <property type="entry name" value="GLYCOSYLTRANSFERASE"/>
    <property type="match status" value="1"/>
</dbReference>
<dbReference type="Pfam" id="PF13181">
    <property type="entry name" value="TPR_8"/>
    <property type="match status" value="1"/>
</dbReference>
<keyword evidence="1" id="KW-0802">TPR repeat</keyword>
<dbReference type="InterPro" id="IPR001173">
    <property type="entry name" value="Glyco_trans_2-like"/>
</dbReference>
<name>A0A2S7RWC5_ENTMU</name>
<dbReference type="InterPro" id="IPR029044">
    <property type="entry name" value="Nucleotide-diphossugar_trans"/>
</dbReference>
<dbReference type="PROSITE" id="PS50005">
    <property type="entry name" value="TPR"/>
    <property type="match status" value="3"/>
</dbReference>
<reference evidence="3 4" key="1">
    <citation type="journal article" date="2018" name="Pathog. Dis.">
        <title>Whole-genome sequencing based characterization of antimicrobial resistance in Enterococcus.</title>
        <authorList>
            <person name="Tyson G."/>
        </authorList>
    </citation>
    <scope>NUCLEOTIDE SEQUENCE [LARGE SCALE GENOMIC DNA]</scope>
    <source>
        <strain evidence="3 4">CVM N55263</strain>
    </source>
</reference>
<dbReference type="Gene3D" id="3.90.550.10">
    <property type="entry name" value="Spore Coat Polysaccharide Biosynthesis Protein SpsA, Chain A"/>
    <property type="match status" value="1"/>
</dbReference>
<feature type="repeat" description="TPR" evidence="1">
    <location>
        <begin position="300"/>
        <end position="333"/>
    </location>
</feature>
<evidence type="ECO:0000313" key="4">
    <source>
        <dbReference type="Proteomes" id="UP000237934"/>
    </source>
</evidence>
<evidence type="ECO:0000259" key="2">
    <source>
        <dbReference type="Pfam" id="PF00535"/>
    </source>
</evidence>
<dbReference type="RefSeq" id="WP_104871209.1">
    <property type="nucleotide sequence ID" value="NZ_PUAP01000016.1"/>
</dbReference>
<dbReference type="InterPro" id="IPR019734">
    <property type="entry name" value="TPR_rpt"/>
</dbReference>
<dbReference type="InterPro" id="IPR011990">
    <property type="entry name" value="TPR-like_helical_dom_sf"/>
</dbReference>